<name>A0ACC1K1E9_9FUNG</name>
<sequence>MSMSDADGGDSPRQLLVGAAGKETIKRMLSQGRPAQAIASFGADNGLDIPAADAIYALLDSLGHARREVHNTALEAAVLAMQTQMQGEALPQDQFLALLART</sequence>
<protein>
    <submittedName>
        <fullName evidence="1">Uncharacterized protein</fullName>
    </submittedName>
</protein>
<dbReference type="Proteomes" id="UP001140234">
    <property type="component" value="Unassembled WGS sequence"/>
</dbReference>
<evidence type="ECO:0000313" key="2">
    <source>
        <dbReference type="Proteomes" id="UP001140234"/>
    </source>
</evidence>
<gene>
    <name evidence="1" type="ORF">IWQ57_002198</name>
</gene>
<comment type="caution">
    <text evidence="1">The sequence shown here is derived from an EMBL/GenBank/DDBJ whole genome shotgun (WGS) entry which is preliminary data.</text>
</comment>
<accession>A0ACC1K1E9</accession>
<feature type="non-terminal residue" evidence="1">
    <location>
        <position position="102"/>
    </location>
</feature>
<evidence type="ECO:0000313" key="1">
    <source>
        <dbReference type="EMBL" id="KAJ2771483.1"/>
    </source>
</evidence>
<dbReference type="EMBL" id="JANBUJ010000529">
    <property type="protein sequence ID" value="KAJ2771483.1"/>
    <property type="molecule type" value="Genomic_DNA"/>
</dbReference>
<keyword evidence="2" id="KW-1185">Reference proteome</keyword>
<reference evidence="1" key="1">
    <citation type="submission" date="2022-07" db="EMBL/GenBank/DDBJ databases">
        <title>Phylogenomic reconstructions and comparative analyses of Kickxellomycotina fungi.</title>
        <authorList>
            <person name="Reynolds N.K."/>
            <person name="Stajich J.E."/>
            <person name="Barry K."/>
            <person name="Grigoriev I.V."/>
            <person name="Crous P."/>
            <person name="Smith M.E."/>
        </authorList>
    </citation>
    <scope>NUCLEOTIDE SEQUENCE</scope>
    <source>
        <strain evidence="1">CBS 109366</strain>
    </source>
</reference>
<organism evidence="1 2">
    <name type="scientific">Coemansia nantahalensis</name>
    <dbReference type="NCBI Taxonomy" id="2789366"/>
    <lineage>
        <taxon>Eukaryota</taxon>
        <taxon>Fungi</taxon>
        <taxon>Fungi incertae sedis</taxon>
        <taxon>Zoopagomycota</taxon>
        <taxon>Kickxellomycotina</taxon>
        <taxon>Kickxellomycetes</taxon>
        <taxon>Kickxellales</taxon>
        <taxon>Kickxellaceae</taxon>
        <taxon>Coemansia</taxon>
    </lineage>
</organism>
<proteinExistence type="predicted"/>